<comment type="caution">
    <text evidence="1">The sequence shown here is derived from an EMBL/GenBank/DDBJ whole genome shotgun (WGS) entry which is preliminary data.</text>
</comment>
<organism evidence="1 2">
    <name type="scientific">Blautia hydrogenotrophica (strain DSM 10507 / JCM 14656 / S5a33)</name>
    <name type="common">Ruminococcus hydrogenotrophicus</name>
    <dbReference type="NCBI Taxonomy" id="476272"/>
    <lineage>
        <taxon>Bacteria</taxon>
        <taxon>Bacillati</taxon>
        <taxon>Bacillota</taxon>
        <taxon>Clostridia</taxon>
        <taxon>Lachnospirales</taxon>
        <taxon>Lachnospiraceae</taxon>
        <taxon>Blautia</taxon>
    </lineage>
</organism>
<dbReference type="EMBL" id="ACBZ01000101">
    <property type="protein sequence ID" value="EEG49114.1"/>
    <property type="molecule type" value="Genomic_DNA"/>
</dbReference>
<dbReference type="RefSeq" id="WP_005948819.1">
    <property type="nucleotide sequence ID" value="NZ_CP136423.1"/>
</dbReference>
<dbReference type="HOGENOM" id="CLU_2582686_0_0_9"/>
<reference evidence="1 2" key="2">
    <citation type="submission" date="2009-02" db="EMBL/GenBank/DDBJ databases">
        <title>Draft genome sequence of Blautia hydrogenotrophica DSM 10507 (Ruminococcus hydrogenotrophicus DSM 10507).</title>
        <authorList>
            <person name="Sudarsanam P."/>
            <person name="Ley R."/>
            <person name="Guruge J."/>
            <person name="Turnbaugh P.J."/>
            <person name="Mahowald M."/>
            <person name="Liep D."/>
            <person name="Gordon J."/>
        </authorList>
    </citation>
    <scope>NUCLEOTIDE SEQUENCE [LARGE SCALE GENOMIC DNA]</scope>
    <source>
        <strain evidence="2">DSM 10507 / JCM 14656 / S5a33</strain>
    </source>
</reference>
<dbReference type="GeneID" id="86822339"/>
<dbReference type="PATRIC" id="fig|476272.21.peg.1963"/>
<reference evidence="1 2" key="1">
    <citation type="submission" date="2009-01" db="EMBL/GenBank/DDBJ databases">
        <authorList>
            <person name="Fulton L."/>
            <person name="Clifton S."/>
            <person name="Fulton B."/>
            <person name="Xu J."/>
            <person name="Minx P."/>
            <person name="Pepin K.H."/>
            <person name="Johnson M."/>
            <person name="Bhonagiri V."/>
            <person name="Nash W.E."/>
            <person name="Mardis E.R."/>
            <person name="Wilson R.K."/>
        </authorList>
    </citation>
    <scope>NUCLEOTIDE SEQUENCE [LARGE SCALE GENOMIC DNA]</scope>
    <source>
        <strain evidence="2">DSM 10507 / JCM 14656 / S5a33</strain>
    </source>
</reference>
<name>C0CM44_BLAHS</name>
<proteinExistence type="predicted"/>
<evidence type="ECO:0000313" key="2">
    <source>
        <dbReference type="Proteomes" id="UP000003100"/>
    </source>
</evidence>
<dbReference type="AlphaFoldDB" id="C0CM44"/>
<dbReference type="Proteomes" id="UP000003100">
    <property type="component" value="Unassembled WGS sequence"/>
</dbReference>
<gene>
    <name evidence="1" type="ORF">RUMHYD_01920</name>
</gene>
<keyword evidence="2" id="KW-1185">Reference proteome</keyword>
<protein>
    <submittedName>
        <fullName evidence="1">Uncharacterized protein</fullName>
    </submittedName>
</protein>
<accession>C0CM44</accession>
<sequence>MRKEKFKIQVGDVLYEASIMYGKVIEHKVVNVFLEDYVSGWKTMVVTESYLGRNTKFCTDVINWFDTVEEAEKSLKEKRR</sequence>
<evidence type="ECO:0000313" key="1">
    <source>
        <dbReference type="EMBL" id="EEG49114.1"/>
    </source>
</evidence>